<dbReference type="GO" id="GO:0000287">
    <property type="term" value="F:magnesium ion binding"/>
    <property type="evidence" value="ECO:0007669"/>
    <property type="project" value="UniProtKB-UniRule"/>
</dbReference>
<evidence type="ECO:0000256" key="7">
    <source>
        <dbReference type="ARBA" id="ARBA00038093"/>
    </source>
</evidence>
<dbReference type="OrthoDB" id="9811788at2"/>
<keyword evidence="8" id="KW-0800">Toxin</keyword>
<evidence type="ECO:0000313" key="11">
    <source>
        <dbReference type="Proteomes" id="UP000007721"/>
    </source>
</evidence>
<dbReference type="HAMAP" id="MF_00265">
    <property type="entry name" value="VapC_Nob1"/>
    <property type="match status" value="1"/>
</dbReference>
<protein>
    <recommendedName>
        <fullName evidence="8">Ribonuclease VapC</fullName>
        <shortName evidence="8">RNase VapC</shortName>
        <ecNumber evidence="8">3.1.-.-</ecNumber>
    </recommendedName>
    <alternativeName>
        <fullName evidence="8">Toxin VapC</fullName>
    </alternativeName>
</protein>
<evidence type="ECO:0000256" key="8">
    <source>
        <dbReference type="HAMAP-Rule" id="MF_00265"/>
    </source>
</evidence>
<keyword evidence="5 8" id="KW-0378">Hydrolase</keyword>
<evidence type="ECO:0000256" key="4">
    <source>
        <dbReference type="ARBA" id="ARBA00022723"/>
    </source>
</evidence>
<evidence type="ECO:0000256" key="1">
    <source>
        <dbReference type="ARBA" id="ARBA00001946"/>
    </source>
</evidence>
<dbReference type="InterPro" id="IPR050556">
    <property type="entry name" value="Type_II_TA_system_RNase"/>
</dbReference>
<comment type="function">
    <text evidence="8">Toxic component of a toxin-antitoxin (TA) system. An RNase.</text>
</comment>
<proteinExistence type="inferred from homology"/>
<keyword evidence="4 8" id="KW-0479">Metal-binding</keyword>
<gene>
    <name evidence="8" type="primary">vapC</name>
    <name evidence="10" type="ordered locus">Geob_2808</name>
</gene>
<evidence type="ECO:0000313" key="10">
    <source>
        <dbReference type="EMBL" id="ACM21157.1"/>
    </source>
</evidence>
<feature type="binding site" evidence="8">
    <location>
        <position position="7"/>
    </location>
    <ligand>
        <name>Mg(2+)</name>
        <dbReference type="ChEBI" id="CHEBI:18420"/>
    </ligand>
</feature>
<evidence type="ECO:0000259" key="9">
    <source>
        <dbReference type="Pfam" id="PF01850"/>
    </source>
</evidence>
<accession>B9M239</accession>
<evidence type="ECO:0000256" key="5">
    <source>
        <dbReference type="ARBA" id="ARBA00022801"/>
    </source>
</evidence>
<dbReference type="EC" id="3.1.-.-" evidence="8"/>
<organism evidence="10 11">
    <name type="scientific">Geotalea daltonii (strain DSM 22248 / JCM 15807 / FRC-32)</name>
    <name type="common">Geobacter daltonii</name>
    <dbReference type="NCBI Taxonomy" id="316067"/>
    <lineage>
        <taxon>Bacteria</taxon>
        <taxon>Pseudomonadati</taxon>
        <taxon>Thermodesulfobacteriota</taxon>
        <taxon>Desulfuromonadia</taxon>
        <taxon>Geobacterales</taxon>
        <taxon>Geobacteraceae</taxon>
        <taxon>Geotalea</taxon>
    </lineage>
</organism>
<dbReference type="InterPro" id="IPR002716">
    <property type="entry name" value="PIN_dom"/>
</dbReference>
<dbReference type="Proteomes" id="UP000007721">
    <property type="component" value="Chromosome"/>
</dbReference>
<dbReference type="PANTHER" id="PTHR33653:SF1">
    <property type="entry name" value="RIBONUCLEASE VAPC2"/>
    <property type="match status" value="1"/>
</dbReference>
<keyword evidence="11" id="KW-1185">Reference proteome</keyword>
<comment type="cofactor">
    <cofactor evidence="1 8">
        <name>Mg(2+)</name>
        <dbReference type="ChEBI" id="CHEBI:18420"/>
    </cofactor>
</comment>
<keyword evidence="3 8" id="KW-0540">Nuclease</keyword>
<dbReference type="Gene3D" id="3.40.50.1010">
    <property type="entry name" value="5'-nuclease"/>
    <property type="match status" value="1"/>
</dbReference>
<dbReference type="AlphaFoldDB" id="B9M239"/>
<dbReference type="eggNOG" id="COG1487">
    <property type="taxonomic scope" value="Bacteria"/>
</dbReference>
<dbReference type="InterPro" id="IPR029060">
    <property type="entry name" value="PIN-like_dom_sf"/>
</dbReference>
<dbReference type="HOGENOM" id="CLU_118482_1_1_7"/>
<dbReference type="PANTHER" id="PTHR33653">
    <property type="entry name" value="RIBONUCLEASE VAPC2"/>
    <property type="match status" value="1"/>
</dbReference>
<reference evidence="10 11" key="1">
    <citation type="submission" date="2009-01" db="EMBL/GenBank/DDBJ databases">
        <title>Complete sequence of Geobacter sp. FRC-32.</title>
        <authorList>
            <consortium name="US DOE Joint Genome Institute"/>
            <person name="Lucas S."/>
            <person name="Copeland A."/>
            <person name="Lapidus A."/>
            <person name="Glavina del Rio T."/>
            <person name="Dalin E."/>
            <person name="Tice H."/>
            <person name="Bruce D."/>
            <person name="Goodwin L."/>
            <person name="Pitluck S."/>
            <person name="Saunders E."/>
            <person name="Brettin T."/>
            <person name="Detter J.C."/>
            <person name="Han C."/>
            <person name="Larimer F."/>
            <person name="Land M."/>
            <person name="Hauser L."/>
            <person name="Kyrpides N."/>
            <person name="Ovchinnikova G."/>
            <person name="Kostka J."/>
            <person name="Richardson P."/>
        </authorList>
    </citation>
    <scope>NUCLEOTIDE SEQUENCE [LARGE SCALE GENOMIC DNA]</scope>
    <source>
        <strain evidence="11">DSM 22248 / JCM 15807 / FRC-32</strain>
    </source>
</reference>
<dbReference type="CDD" id="cd18759">
    <property type="entry name" value="PIN_MtVapC3-like"/>
    <property type="match status" value="1"/>
</dbReference>
<name>B9M239_GEODF</name>
<dbReference type="GO" id="GO:0004540">
    <property type="term" value="F:RNA nuclease activity"/>
    <property type="evidence" value="ECO:0007669"/>
    <property type="project" value="InterPro"/>
</dbReference>
<dbReference type="EMBL" id="CP001390">
    <property type="protein sequence ID" value="ACM21157.1"/>
    <property type="molecule type" value="Genomic_DNA"/>
</dbReference>
<keyword evidence="2 8" id="KW-1277">Toxin-antitoxin system</keyword>
<dbReference type="SUPFAM" id="SSF88723">
    <property type="entry name" value="PIN domain-like"/>
    <property type="match status" value="1"/>
</dbReference>
<dbReference type="Pfam" id="PF01850">
    <property type="entry name" value="PIN"/>
    <property type="match status" value="1"/>
</dbReference>
<comment type="similarity">
    <text evidence="7 8">Belongs to the PINc/VapC protein family.</text>
</comment>
<dbReference type="STRING" id="316067.Geob_2808"/>
<sequence length="134" mass="14706">MAKVLVDTSAWIEFFRKQEPCFSVVTRLIDEEQVCCTGIILAELMQGAKSDKELAVLADFPHVFEFLPETPELWAAAGRLSFNLRRSGHTIGLADCFIAAATAQAGVPLATLDAHFEIVKKAAKISLYLIPGRK</sequence>
<dbReference type="GO" id="GO:0016787">
    <property type="term" value="F:hydrolase activity"/>
    <property type="evidence" value="ECO:0007669"/>
    <property type="project" value="UniProtKB-KW"/>
</dbReference>
<feature type="binding site" evidence="8">
    <location>
        <position position="95"/>
    </location>
    <ligand>
        <name>Mg(2+)</name>
        <dbReference type="ChEBI" id="CHEBI:18420"/>
    </ligand>
</feature>
<evidence type="ECO:0000256" key="3">
    <source>
        <dbReference type="ARBA" id="ARBA00022722"/>
    </source>
</evidence>
<keyword evidence="6 8" id="KW-0460">Magnesium</keyword>
<feature type="domain" description="PIN" evidence="9">
    <location>
        <begin position="4"/>
        <end position="120"/>
    </location>
</feature>
<evidence type="ECO:0000256" key="2">
    <source>
        <dbReference type="ARBA" id="ARBA00022649"/>
    </source>
</evidence>
<dbReference type="InterPro" id="IPR022907">
    <property type="entry name" value="VapC_family"/>
</dbReference>
<evidence type="ECO:0000256" key="6">
    <source>
        <dbReference type="ARBA" id="ARBA00022842"/>
    </source>
</evidence>
<dbReference type="KEGG" id="geo:Geob_2808"/>
<dbReference type="GO" id="GO:0090729">
    <property type="term" value="F:toxin activity"/>
    <property type="evidence" value="ECO:0007669"/>
    <property type="project" value="UniProtKB-KW"/>
</dbReference>